<accession>A0A1Y3B4X3</accession>
<proteinExistence type="predicted"/>
<keyword evidence="1" id="KW-0472">Membrane</keyword>
<feature type="transmembrane region" description="Helical" evidence="1">
    <location>
        <begin position="144"/>
        <end position="169"/>
    </location>
</feature>
<feature type="transmembrane region" description="Helical" evidence="1">
    <location>
        <begin position="12"/>
        <end position="29"/>
    </location>
</feature>
<protein>
    <recommendedName>
        <fullName evidence="4">ABC-2 type transporter domain-containing protein</fullName>
    </recommendedName>
</protein>
<name>A0A1Y3B4X3_EURMA</name>
<feature type="transmembrane region" description="Helical" evidence="1">
    <location>
        <begin position="73"/>
        <end position="93"/>
    </location>
</feature>
<gene>
    <name evidence="2" type="ORF">BLA29_010507</name>
</gene>
<evidence type="ECO:0000313" key="3">
    <source>
        <dbReference type="Proteomes" id="UP000194236"/>
    </source>
</evidence>
<reference evidence="2 3" key="1">
    <citation type="submission" date="2017-03" db="EMBL/GenBank/DDBJ databases">
        <title>Genome Survey of Euroglyphus maynei.</title>
        <authorList>
            <person name="Arlian L.G."/>
            <person name="Morgan M.S."/>
            <person name="Rider S.D."/>
        </authorList>
    </citation>
    <scope>NUCLEOTIDE SEQUENCE [LARGE SCALE GENOMIC DNA]</scope>
    <source>
        <strain evidence="2">Arlian Lab</strain>
        <tissue evidence="2">Whole body</tissue>
    </source>
</reference>
<comment type="caution">
    <text evidence="2">The sequence shown here is derived from an EMBL/GenBank/DDBJ whole genome shotgun (WGS) entry which is preliminary data.</text>
</comment>
<dbReference type="EMBL" id="MUJZ01047640">
    <property type="protein sequence ID" value="OTF74325.1"/>
    <property type="molecule type" value="Genomic_DNA"/>
</dbReference>
<evidence type="ECO:0000256" key="1">
    <source>
        <dbReference type="SAM" id="Phobius"/>
    </source>
</evidence>
<sequence length="213" mass="24955">WYSTGVVYLVRWFTHAIIILPIILLHHYVTDIYDPIRPGMFYSLMYVCILTAIAAQGLGYICAILFRSNFTYLCLSLPSLFLISIMVILTPYAQSLTVFHPFIKFNPIRYLNEAAIILQYGFGRCGPREIQIILLKLGIKHDDYYYECILRTIINLIVYHSIAFTLLYFQHKNFKLRERTNNLKSNQNPRQSLNIMIPGLTCDHQFTIKKFKN</sequence>
<evidence type="ECO:0000313" key="2">
    <source>
        <dbReference type="EMBL" id="OTF74325.1"/>
    </source>
</evidence>
<evidence type="ECO:0008006" key="4">
    <source>
        <dbReference type="Google" id="ProtNLM"/>
    </source>
</evidence>
<dbReference type="Proteomes" id="UP000194236">
    <property type="component" value="Unassembled WGS sequence"/>
</dbReference>
<organism evidence="2 3">
    <name type="scientific">Euroglyphus maynei</name>
    <name type="common">Mayne's house dust mite</name>
    <dbReference type="NCBI Taxonomy" id="6958"/>
    <lineage>
        <taxon>Eukaryota</taxon>
        <taxon>Metazoa</taxon>
        <taxon>Ecdysozoa</taxon>
        <taxon>Arthropoda</taxon>
        <taxon>Chelicerata</taxon>
        <taxon>Arachnida</taxon>
        <taxon>Acari</taxon>
        <taxon>Acariformes</taxon>
        <taxon>Sarcoptiformes</taxon>
        <taxon>Astigmata</taxon>
        <taxon>Psoroptidia</taxon>
        <taxon>Analgoidea</taxon>
        <taxon>Pyroglyphidae</taxon>
        <taxon>Pyroglyphinae</taxon>
        <taxon>Euroglyphus</taxon>
    </lineage>
</organism>
<keyword evidence="1" id="KW-0812">Transmembrane</keyword>
<keyword evidence="1" id="KW-1133">Transmembrane helix</keyword>
<keyword evidence="3" id="KW-1185">Reference proteome</keyword>
<feature type="transmembrane region" description="Helical" evidence="1">
    <location>
        <begin position="41"/>
        <end position="66"/>
    </location>
</feature>
<feature type="non-terminal residue" evidence="2">
    <location>
        <position position="1"/>
    </location>
</feature>
<dbReference type="AlphaFoldDB" id="A0A1Y3B4X3"/>